<protein>
    <recommendedName>
        <fullName evidence="4 13">Tetraacyldisaccharide 4'-kinase</fullName>
        <ecNumber evidence="3 13">2.7.1.130</ecNumber>
    </recommendedName>
    <alternativeName>
        <fullName evidence="12 13">Lipid A 4'-kinase</fullName>
    </alternativeName>
</protein>
<keyword evidence="14" id="KW-0812">Transmembrane</keyword>
<keyword evidence="6 13" id="KW-0441">Lipid A biosynthesis</keyword>
<dbReference type="AlphaFoldDB" id="A0A8J6QY81"/>
<evidence type="ECO:0000256" key="6">
    <source>
        <dbReference type="ARBA" id="ARBA00022556"/>
    </source>
</evidence>
<keyword evidence="14" id="KW-1133">Transmembrane helix</keyword>
<dbReference type="GO" id="GO:0005524">
    <property type="term" value="F:ATP binding"/>
    <property type="evidence" value="ECO:0007669"/>
    <property type="project" value="UniProtKB-UniRule"/>
</dbReference>
<comment type="function">
    <text evidence="1 13">Transfers the gamma-phosphate of ATP to the 4'-position of a tetraacyldisaccharide 1-phosphate intermediate (termed DS-1-P) to form tetraacyldisaccharide 1,4'-bis-phosphate (lipid IVA).</text>
</comment>
<dbReference type="EC" id="2.7.1.130" evidence="3 13"/>
<comment type="catalytic activity">
    <reaction evidence="13">
        <text>a lipid A disaccharide + ATP = a lipid IVA + ADP + H(+)</text>
        <dbReference type="Rhea" id="RHEA:67840"/>
        <dbReference type="ChEBI" id="CHEBI:15378"/>
        <dbReference type="ChEBI" id="CHEBI:30616"/>
        <dbReference type="ChEBI" id="CHEBI:176343"/>
        <dbReference type="ChEBI" id="CHEBI:176425"/>
        <dbReference type="ChEBI" id="CHEBI:456216"/>
        <dbReference type="EC" id="2.7.1.130"/>
    </reaction>
</comment>
<keyword evidence="5 13" id="KW-0444">Lipid biosynthesis</keyword>
<accession>A0A8J6QY81</accession>
<evidence type="ECO:0000256" key="2">
    <source>
        <dbReference type="ARBA" id="ARBA00004870"/>
    </source>
</evidence>
<evidence type="ECO:0000256" key="8">
    <source>
        <dbReference type="ARBA" id="ARBA00022741"/>
    </source>
</evidence>
<evidence type="ECO:0000256" key="10">
    <source>
        <dbReference type="ARBA" id="ARBA00022840"/>
    </source>
</evidence>
<reference evidence="15" key="1">
    <citation type="submission" date="2020-09" db="EMBL/GenBank/DDBJ databases">
        <title>Pelobacter alkaliphilus sp. nov., a novel anaerobic arsenate-reducing bacterium from terrestrial mud volcano.</title>
        <authorList>
            <person name="Khomyakova M.A."/>
            <person name="Merkel A.Y."/>
            <person name="Slobodkin A.I."/>
        </authorList>
    </citation>
    <scope>NUCLEOTIDE SEQUENCE</scope>
    <source>
        <strain evidence="15">M08fum</strain>
    </source>
</reference>
<sequence length="356" mass="39501">MSRLISFHQKLLSDPTGTFLTGLVFSFLIPFSLLYGVGNWLRLLCYHYGLLPSFESSIPVISVGNLTAGGTGKTPVVDWLVKHLMEKGYHPAIVSRGYGGQFRGEVGFVSDGNQILMNPVDSGDEPVLLAQRNPQVPVLIARKRVNAIKEIERTACADIIVLDDAFQHLAVRRDVDLVLVDALRPFGNGWPLPAGNLRGFRHDLERADIILRTRCADGMLDLHSRVPTFRSFHCFATEAISLNGEVVPMEKLKRFKLTAFAGIADPDGFFSALEKSGMQLIGKKSLPDHENYPEKIIAKINKLSKTSDALATTEKDAIKLKASMFQLPCYKISLSLKVLDVKNFLAVILDKVRRKK</sequence>
<feature type="binding site" evidence="13">
    <location>
        <begin position="67"/>
        <end position="74"/>
    </location>
    <ligand>
        <name>ATP</name>
        <dbReference type="ChEBI" id="CHEBI:30616"/>
    </ligand>
</feature>
<dbReference type="UniPathway" id="UPA00359">
    <property type="reaction ID" value="UER00482"/>
</dbReference>
<dbReference type="CDD" id="cd01983">
    <property type="entry name" value="SIMIBI"/>
    <property type="match status" value="1"/>
</dbReference>
<evidence type="ECO:0000256" key="13">
    <source>
        <dbReference type="HAMAP-Rule" id="MF_00409"/>
    </source>
</evidence>
<keyword evidence="8 13" id="KW-0547">Nucleotide-binding</keyword>
<evidence type="ECO:0000256" key="5">
    <source>
        <dbReference type="ARBA" id="ARBA00022516"/>
    </source>
</evidence>
<dbReference type="GO" id="GO:0009029">
    <property type="term" value="F:lipid-A 4'-kinase activity"/>
    <property type="evidence" value="ECO:0007669"/>
    <property type="project" value="UniProtKB-UniRule"/>
</dbReference>
<evidence type="ECO:0000256" key="4">
    <source>
        <dbReference type="ARBA" id="ARBA00016436"/>
    </source>
</evidence>
<keyword evidence="14" id="KW-0472">Membrane</keyword>
<evidence type="ECO:0000256" key="9">
    <source>
        <dbReference type="ARBA" id="ARBA00022777"/>
    </source>
</evidence>
<keyword evidence="11 13" id="KW-0443">Lipid metabolism</keyword>
<gene>
    <name evidence="13 15" type="primary">lpxK</name>
    <name evidence="15" type="ORF">ICT70_10040</name>
</gene>
<dbReference type="HAMAP" id="MF_00409">
    <property type="entry name" value="LpxK"/>
    <property type="match status" value="1"/>
</dbReference>
<evidence type="ECO:0000313" key="15">
    <source>
        <dbReference type="EMBL" id="MBD1401013.1"/>
    </source>
</evidence>
<dbReference type="GO" id="GO:0009245">
    <property type="term" value="P:lipid A biosynthetic process"/>
    <property type="evidence" value="ECO:0007669"/>
    <property type="project" value="UniProtKB-UniRule"/>
</dbReference>
<dbReference type="NCBIfam" id="TIGR00682">
    <property type="entry name" value="lpxK"/>
    <property type="match status" value="1"/>
</dbReference>
<evidence type="ECO:0000256" key="14">
    <source>
        <dbReference type="SAM" id="Phobius"/>
    </source>
</evidence>
<dbReference type="InterPro" id="IPR003758">
    <property type="entry name" value="LpxK"/>
</dbReference>
<evidence type="ECO:0000313" key="16">
    <source>
        <dbReference type="Proteomes" id="UP000632828"/>
    </source>
</evidence>
<evidence type="ECO:0000256" key="12">
    <source>
        <dbReference type="ARBA" id="ARBA00029757"/>
    </source>
</evidence>
<evidence type="ECO:0000256" key="3">
    <source>
        <dbReference type="ARBA" id="ARBA00012071"/>
    </source>
</evidence>
<dbReference type="GO" id="GO:0005886">
    <property type="term" value="C:plasma membrane"/>
    <property type="evidence" value="ECO:0007669"/>
    <property type="project" value="TreeGrafter"/>
</dbReference>
<dbReference type="RefSeq" id="WP_191156145.1">
    <property type="nucleotide sequence ID" value="NZ_JACWUN010000010.1"/>
</dbReference>
<dbReference type="EMBL" id="JACWUN010000010">
    <property type="protein sequence ID" value="MBD1401013.1"/>
    <property type="molecule type" value="Genomic_DNA"/>
</dbReference>
<keyword evidence="10 13" id="KW-0067">ATP-binding</keyword>
<evidence type="ECO:0000256" key="11">
    <source>
        <dbReference type="ARBA" id="ARBA00023098"/>
    </source>
</evidence>
<dbReference type="GO" id="GO:0009244">
    <property type="term" value="P:lipopolysaccharide core region biosynthetic process"/>
    <property type="evidence" value="ECO:0007669"/>
    <property type="project" value="TreeGrafter"/>
</dbReference>
<keyword evidence="7 13" id="KW-0808">Transferase</keyword>
<dbReference type="Proteomes" id="UP000632828">
    <property type="component" value="Unassembled WGS sequence"/>
</dbReference>
<evidence type="ECO:0000256" key="1">
    <source>
        <dbReference type="ARBA" id="ARBA00002274"/>
    </source>
</evidence>
<dbReference type="PANTHER" id="PTHR42724:SF1">
    <property type="entry name" value="TETRAACYLDISACCHARIDE 4'-KINASE, MITOCHONDRIAL-RELATED"/>
    <property type="match status" value="1"/>
</dbReference>
<comment type="pathway">
    <text evidence="2 13">Glycolipid biosynthesis; lipid IV(A) biosynthesis; lipid IV(A) from (3R)-3-hydroxytetradecanoyl-[acyl-carrier-protein] and UDP-N-acetyl-alpha-D-glucosamine: step 6/6.</text>
</comment>
<proteinExistence type="inferred from homology"/>
<organism evidence="15 16">
    <name type="scientific">Pelovirga terrestris</name>
    <dbReference type="NCBI Taxonomy" id="2771352"/>
    <lineage>
        <taxon>Bacteria</taxon>
        <taxon>Pseudomonadati</taxon>
        <taxon>Thermodesulfobacteriota</taxon>
        <taxon>Desulfuromonadia</taxon>
        <taxon>Geobacterales</taxon>
        <taxon>Geobacteraceae</taxon>
        <taxon>Pelovirga</taxon>
    </lineage>
</organism>
<dbReference type="InterPro" id="IPR027417">
    <property type="entry name" value="P-loop_NTPase"/>
</dbReference>
<feature type="transmembrane region" description="Helical" evidence="14">
    <location>
        <begin position="20"/>
        <end position="41"/>
    </location>
</feature>
<dbReference type="SUPFAM" id="SSF52540">
    <property type="entry name" value="P-loop containing nucleoside triphosphate hydrolases"/>
    <property type="match status" value="1"/>
</dbReference>
<comment type="caution">
    <text evidence="15">The sequence shown here is derived from an EMBL/GenBank/DDBJ whole genome shotgun (WGS) entry which is preliminary data.</text>
</comment>
<dbReference type="PANTHER" id="PTHR42724">
    <property type="entry name" value="TETRAACYLDISACCHARIDE 4'-KINASE"/>
    <property type="match status" value="1"/>
</dbReference>
<keyword evidence="9 13" id="KW-0418">Kinase</keyword>
<comment type="similarity">
    <text evidence="13">Belongs to the LpxK family.</text>
</comment>
<evidence type="ECO:0000256" key="7">
    <source>
        <dbReference type="ARBA" id="ARBA00022679"/>
    </source>
</evidence>
<keyword evidence="16" id="KW-1185">Reference proteome</keyword>
<name>A0A8J6QY81_9BACT</name>
<dbReference type="Pfam" id="PF02606">
    <property type="entry name" value="LpxK"/>
    <property type="match status" value="1"/>
</dbReference>